<gene>
    <name evidence="2" type="ORF">PODLI_1B009073</name>
</gene>
<protein>
    <submittedName>
        <fullName evidence="2">Uncharacterized protein</fullName>
    </submittedName>
</protein>
<keyword evidence="3" id="KW-1185">Reference proteome</keyword>
<evidence type="ECO:0000313" key="2">
    <source>
        <dbReference type="EMBL" id="CAI5764645.1"/>
    </source>
</evidence>
<evidence type="ECO:0000256" key="1">
    <source>
        <dbReference type="SAM" id="MobiDB-lite"/>
    </source>
</evidence>
<feature type="region of interest" description="Disordered" evidence="1">
    <location>
        <begin position="1"/>
        <end position="21"/>
    </location>
</feature>
<proteinExistence type="predicted"/>
<sequence>MLTGVVEEQQPLHRPIPVELPGSLHHTLRPVIQGQVGGQAAHAERRAGDTQLALQLFQRATSSSNEPGARRGASRR</sequence>
<dbReference type="EMBL" id="OX395126">
    <property type="protein sequence ID" value="CAI5764645.1"/>
    <property type="molecule type" value="Genomic_DNA"/>
</dbReference>
<dbReference type="Proteomes" id="UP001178461">
    <property type="component" value="Chromosome 1"/>
</dbReference>
<dbReference type="AlphaFoldDB" id="A0AA35JR94"/>
<evidence type="ECO:0000313" key="3">
    <source>
        <dbReference type="Proteomes" id="UP001178461"/>
    </source>
</evidence>
<accession>A0AA35JR94</accession>
<reference evidence="2" key="1">
    <citation type="submission" date="2022-12" db="EMBL/GenBank/DDBJ databases">
        <authorList>
            <person name="Alioto T."/>
            <person name="Alioto T."/>
            <person name="Gomez Garrido J."/>
        </authorList>
    </citation>
    <scope>NUCLEOTIDE SEQUENCE</scope>
</reference>
<name>A0AA35JR94_9SAUR</name>
<organism evidence="2 3">
    <name type="scientific">Podarcis lilfordi</name>
    <name type="common">Lilford's wall lizard</name>
    <dbReference type="NCBI Taxonomy" id="74358"/>
    <lineage>
        <taxon>Eukaryota</taxon>
        <taxon>Metazoa</taxon>
        <taxon>Chordata</taxon>
        <taxon>Craniata</taxon>
        <taxon>Vertebrata</taxon>
        <taxon>Euteleostomi</taxon>
        <taxon>Lepidosauria</taxon>
        <taxon>Squamata</taxon>
        <taxon>Bifurcata</taxon>
        <taxon>Unidentata</taxon>
        <taxon>Episquamata</taxon>
        <taxon>Laterata</taxon>
        <taxon>Lacertibaenia</taxon>
        <taxon>Lacertidae</taxon>
        <taxon>Podarcis</taxon>
    </lineage>
</organism>